<dbReference type="Pfam" id="PF01451">
    <property type="entry name" value="LMWPc"/>
    <property type="match status" value="1"/>
</dbReference>
<dbReference type="SUPFAM" id="SSF52788">
    <property type="entry name" value="Phosphotyrosine protein phosphatases I"/>
    <property type="match status" value="1"/>
</dbReference>
<comment type="similarity">
    <text evidence="1">Belongs to the low molecular weight phosphotyrosine protein phosphatase family.</text>
</comment>
<dbReference type="CDD" id="cd16343">
    <property type="entry name" value="LMWPTP"/>
    <property type="match status" value="1"/>
</dbReference>
<dbReference type="Proteomes" id="UP000247980">
    <property type="component" value="Unassembled WGS sequence"/>
</dbReference>
<feature type="active site" description="Proton donor" evidence="5">
    <location>
        <position position="135"/>
    </location>
</feature>
<dbReference type="PRINTS" id="PR00719">
    <property type="entry name" value="LMWPTPASE"/>
</dbReference>
<dbReference type="GO" id="GO:0004725">
    <property type="term" value="F:protein tyrosine phosphatase activity"/>
    <property type="evidence" value="ECO:0007669"/>
    <property type="project" value="UniProtKB-EC"/>
</dbReference>
<sequence length="164" mass="17378">MTPMSNPYRIMTVCTGNICRSPMAEFMVASAAAESGMAVEVDSSGTTAWEVGNHIDPRAAAILAHHGITAADHAAREFQPAWFAERDLILALDTDHYDALLALAPDAAAAAKVRMLRSFDPAVANAGTARQGISDPWYGNAKDFEVSWDLISAAIPGILAHARG</sequence>
<dbReference type="PANTHER" id="PTHR11717:SF7">
    <property type="entry name" value="LOW MOLECULAR WEIGHT PHOSPHOTYROSINE PROTEIN PHOSPHATASE"/>
    <property type="match status" value="1"/>
</dbReference>
<evidence type="ECO:0000313" key="7">
    <source>
        <dbReference type="EMBL" id="PYI39150.1"/>
    </source>
</evidence>
<dbReference type="AlphaFoldDB" id="A0A2V5J869"/>
<protein>
    <recommendedName>
        <fullName evidence="2">protein-tyrosine-phosphatase</fullName>
        <ecNumber evidence="2">3.1.3.48</ecNumber>
    </recommendedName>
</protein>
<evidence type="ECO:0000256" key="5">
    <source>
        <dbReference type="PIRSR" id="PIRSR617867-1"/>
    </source>
</evidence>
<comment type="caution">
    <text evidence="7">The sequence shown here is derived from an EMBL/GenBank/DDBJ whole genome shotgun (WGS) entry which is preliminary data.</text>
</comment>
<accession>A0A2V5J869</accession>
<dbReference type="InterPro" id="IPR050438">
    <property type="entry name" value="LMW_PTPase"/>
</dbReference>
<name>A0A2V5J869_9MICC</name>
<feature type="active site" description="Nucleophile" evidence="5">
    <location>
        <position position="14"/>
    </location>
</feature>
<evidence type="ECO:0000313" key="8">
    <source>
        <dbReference type="Proteomes" id="UP000247980"/>
    </source>
</evidence>
<keyword evidence="4" id="KW-0904">Protein phosphatase</keyword>
<dbReference type="OrthoDB" id="9784339at2"/>
<dbReference type="EC" id="3.1.3.48" evidence="2"/>
<keyword evidence="8" id="KW-1185">Reference proteome</keyword>
<dbReference type="PANTHER" id="PTHR11717">
    <property type="entry name" value="LOW MOLECULAR WEIGHT PROTEIN TYROSINE PHOSPHATASE"/>
    <property type="match status" value="1"/>
</dbReference>
<proteinExistence type="inferred from homology"/>
<evidence type="ECO:0000256" key="4">
    <source>
        <dbReference type="ARBA" id="ARBA00022912"/>
    </source>
</evidence>
<feature type="domain" description="Phosphotyrosine protein phosphatase I" evidence="6">
    <location>
        <begin position="8"/>
        <end position="161"/>
    </location>
</feature>
<dbReference type="EMBL" id="QJVC01000004">
    <property type="protein sequence ID" value="PYI39150.1"/>
    <property type="molecule type" value="Genomic_DNA"/>
</dbReference>
<evidence type="ECO:0000256" key="2">
    <source>
        <dbReference type="ARBA" id="ARBA00013064"/>
    </source>
</evidence>
<reference evidence="7 8" key="1">
    <citation type="submission" date="2018-05" db="EMBL/GenBank/DDBJ databases">
        <title>Genetic diversity of glacier-inhabiting Cryobacterium bacteria in China and description of Cryobacterium mengkeensis sp. nov. and Arthrobacter glacialis sp. nov.</title>
        <authorList>
            <person name="Liu Q."/>
            <person name="Xin Y.-H."/>
        </authorList>
    </citation>
    <scope>NUCLEOTIDE SEQUENCE [LARGE SCALE GENOMIC DNA]</scope>
    <source>
        <strain evidence="7 8">B7</strain>
    </source>
</reference>
<feature type="active site" evidence="5">
    <location>
        <position position="20"/>
    </location>
</feature>
<evidence type="ECO:0000259" key="6">
    <source>
        <dbReference type="SMART" id="SM00226"/>
    </source>
</evidence>
<dbReference type="Gene3D" id="3.40.50.2300">
    <property type="match status" value="1"/>
</dbReference>
<evidence type="ECO:0000256" key="3">
    <source>
        <dbReference type="ARBA" id="ARBA00022801"/>
    </source>
</evidence>
<dbReference type="InterPro" id="IPR036196">
    <property type="entry name" value="Ptyr_pPase_sf"/>
</dbReference>
<gene>
    <name evidence="7" type="ORF">CVS30_07550</name>
</gene>
<evidence type="ECO:0000256" key="1">
    <source>
        <dbReference type="ARBA" id="ARBA00011063"/>
    </source>
</evidence>
<keyword evidence="3" id="KW-0378">Hydrolase</keyword>
<dbReference type="SMART" id="SM00226">
    <property type="entry name" value="LMWPc"/>
    <property type="match status" value="1"/>
</dbReference>
<dbReference type="InterPro" id="IPR023485">
    <property type="entry name" value="Ptyr_pPase"/>
</dbReference>
<dbReference type="InterPro" id="IPR017867">
    <property type="entry name" value="Tyr_phospatase_low_mol_wt"/>
</dbReference>
<organism evidence="7 8">
    <name type="scientific">Arthrobacter psychrolactophilus</name>
    <dbReference type="NCBI Taxonomy" id="92442"/>
    <lineage>
        <taxon>Bacteria</taxon>
        <taxon>Bacillati</taxon>
        <taxon>Actinomycetota</taxon>
        <taxon>Actinomycetes</taxon>
        <taxon>Micrococcales</taxon>
        <taxon>Micrococcaceae</taxon>
        <taxon>Arthrobacter</taxon>
    </lineage>
</organism>